<dbReference type="STRING" id="1703345.A3860_16960"/>
<dbReference type="Pfam" id="PF06580">
    <property type="entry name" value="His_kinase"/>
    <property type="match status" value="1"/>
</dbReference>
<feature type="domain" description="Signal transduction histidine kinase internal region" evidence="2">
    <location>
        <begin position="267"/>
        <end position="345"/>
    </location>
</feature>
<name>A0A1V9G445_9BACT</name>
<dbReference type="AlphaFoldDB" id="A0A1V9G445"/>
<dbReference type="Proteomes" id="UP000192796">
    <property type="component" value="Unassembled WGS sequence"/>
</dbReference>
<dbReference type="GO" id="GO:0000155">
    <property type="term" value="F:phosphorelay sensor kinase activity"/>
    <property type="evidence" value="ECO:0007669"/>
    <property type="project" value="InterPro"/>
</dbReference>
<gene>
    <name evidence="3" type="ORF">A3860_16960</name>
</gene>
<proteinExistence type="predicted"/>
<reference evidence="3 4" key="1">
    <citation type="submission" date="2016-03" db="EMBL/GenBank/DDBJ databases">
        <title>Niastella vici sp. nov., isolated from farmland soil.</title>
        <authorList>
            <person name="Chen L."/>
            <person name="Wang D."/>
            <person name="Yang S."/>
            <person name="Wang G."/>
        </authorList>
    </citation>
    <scope>NUCLEOTIDE SEQUENCE [LARGE SCALE GENOMIC DNA]</scope>
    <source>
        <strain evidence="3 4">DJ57</strain>
    </source>
</reference>
<evidence type="ECO:0000256" key="1">
    <source>
        <dbReference type="SAM" id="Phobius"/>
    </source>
</evidence>
<feature type="transmembrane region" description="Helical" evidence="1">
    <location>
        <begin position="91"/>
        <end position="114"/>
    </location>
</feature>
<dbReference type="GO" id="GO:0016020">
    <property type="term" value="C:membrane"/>
    <property type="evidence" value="ECO:0007669"/>
    <property type="project" value="InterPro"/>
</dbReference>
<evidence type="ECO:0000259" key="2">
    <source>
        <dbReference type="Pfam" id="PF06580"/>
    </source>
</evidence>
<keyword evidence="1" id="KW-1133">Transmembrane helix</keyword>
<keyword evidence="1" id="KW-0812">Transmembrane</keyword>
<dbReference type="InterPro" id="IPR010559">
    <property type="entry name" value="Sig_transdc_His_kin_internal"/>
</dbReference>
<dbReference type="InterPro" id="IPR036890">
    <property type="entry name" value="HATPase_C_sf"/>
</dbReference>
<dbReference type="OrthoDB" id="9792992at2"/>
<accession>A0A1V9G445</accession>
<comment type="caution">
    <text evidence="3">The sequence shown here is derived from an EMBL/GenBank/DDBJ whole genome shotgun (WGS) entry which is preliminary data.</text>
</comment>
<feature type="transmembrane region" description="Helical" evidence="1">
    <location>
        <begin position="26"/>
        <end position="49"/>
    </location>
</feature>
<feature type="transmembrane region" description="Helical" evidence="1">
    <location>
        <begin position="61"/>
        <end position="79"/>
    </location>
</feature>
<evidence type="ECO:0000313" key="4">
    <source>
        <dbReference type="Proteomes" id="UP000192796"/>
    </source>
</evidence>
<dbReference type="EMBL" id="LVYD01000024">
    <property type="protein sequence ID" value="OQP65357.1"/>
    <property type="molecule type" value="Genomic_DNA"/>
</dbReference>
<keyword evidence="4" id="KW-1185">Reference proteome</keyword>
<dbReference type="InterPro" id="IPR050640">
    <property type="entry name" value="Bact_2-comp_sensor_kinase"/>
</dbReference>
<dbReference type="PANTHER" id="PTHR34220">
    <property type="entry name" value="SENSOR HISTIDINE KINASE YPDA"/>
    <property type="match status" value="1"/>
</dbReference>
<dbReference type="PANTHER" id="PTHR34220:SF7">
    <property type="entry name" value="SENSOR HISTIDINE KINASE YPDA"/>
    <property type="match status" value="1"/>
</dbReference>
<evidence type="ECO:0000313" key="3">
    <source>
        <dbReference type="EMBL" id="OQP65357.1"/>
    </source>
</evidence>
<protein>
    <recommendedName>
        <fullName evidence="2">Signal transduction histidine kinase internal region domain-containing protein</fullName>
    </recommendedName>
</protein>
<organism evidence="3 4">
    <name type="scientific">Niastella vici</name>
    <dbReference type="NCBI Taxonomy" id="1703345"/>
    <lineage>
        <taxon>Bacteria</taxon>
        <taxon>Pseudomonadati</taxon>
        <taxon>Bacteroidota</taxon>
        <taxon>Chitinophagia</taxon>
        <taxon>Chitinophagales</taxon>
        <taxon>Chitinophagaceae</taxon>
        <taxon>Niastella</taxon>
    </lineage>
</organism>
<sequence length="456" mass="51751">MTKEKIRDALAAVLGFKPVKTVRQKLLVISVHALLWGLFLIMPLFIYRIRIPDVSFYYREIINKSFLIVLFYFNFYYLLPRFFRNRNLFNYTMCLVGALAILCAQQLVLEVYFLKTHTKRMGRFFMSEQRPFIAKAWNNRPEGLQADTAPVREELLTGDPRKIIIGEEGYSIAITGAPAPGPIQVAATGNSAPVYVANHKGPAPAYNTMPPHFIHERFPRMVYIITLKDALSSGIVILLLSGFIKLAHSLFISEKQKKLLENERLNAELNFLKLQINPHFLFNTLNSIYSQAHFRSEQTEHSILKFSRIMRYVLYDSATDKIPLSRDLEYISNYIDLQKLRLSKNITILYDVSGPVNGLSIAPLLLITFIENAFKHGISYTAPSEIKIAIAVTGSALSLTVGNAKTQSSRGSAGGVGLINARRRLDVIYPGRHMLDVIDNDHLYIVNLKIELEHES</sequence>
<dbReference type="SUPFAM" id="SSF55874">
    <property type="entry name" value="ATPase domain of HSP90 chaperone/DNA topoisomerase II/histidine kinase"/>
    <property type="match status" value="1"/>
</dbReference>
<keyword evidence="1" id="KW-0472">Membrane</keyword>
<dbReference type="RefSeq" id="WP_081146126.1">
    <property type="nucleotide sequence ID" value="NZ_LVYD01000024.1"/>
</dbReference>